<dbReference type="RefSeq" id="WP_059638123.1">
    <property type="nucleotide sequence ID" value="NZ_LOTK01000042.1"/>
</dbReference>
<accession>A0A102LQP8</accession>
<comment type="caution">
    <text evidence="2">The sequence shown here is derived from an EMBL/GenBank/DDBJ whole genome shotgun (WGS) entry which is preliminary data.</text>
</comment>
<keyword evidence="1" id="KW-0472">Membrane</keyword>
<reference evidence="2 3" key="1">
    <citation type="submission" date="2015-11" db="EMBL/GenBank/DDBJ databases">
        <title>Expanding the genomic diversity of Burkholderia species for the development of highly accurate diagnostics.</title>
        <authorList>
            <person name="Sahl J."/>
            <person name="Keim P."/>
            <person name="Wagner D."/>
        </authorList>
    </citation>
    <scope>NUCLEOTIDE SEQUENCE [LARGE SCALE GENOMIC DNA]</scope>
    <source>
        <strain evidence="2 3">RF32-BP4</strain>
    </source>
</reference>
<gene>
    <name evidence="2" type="ORF">WI38_32740</name>
</gene>
<proteinExistence type="predicted"/>
<dbReference type="AlphaFoldDB" id="A0A102LQP8"/>
<evidence type="ECO:0000313" key="3">
    <source>
        <dbReference type="Proteomes" id="UP000065521"/>
    </source>
</evidence>
<dbReference type="EMBL" id="LOTN01000075">
    <property type="protein sequence ID" value="KUZ80948.1"/>
    <property type="molecule type" value="Genomic_DNA"/>
</dbReference>
<organism evidence="2 3">
    <name type="scientific">Burkholderia ubonensis</name>
    <dbReference type="NCBI Taxonomy" id="101571"/>
    <lineage>
        <taxon>Bacteria</taxon>
        <taxon>Pseudomonadati</taxon>
        <taxon>Pseudomonadota</taxon>
        <taxon>Betaproteobacteria</taxon>
        <taxon>Burkholderiales</taxon>
        <taxon>Burkholderiaceae</taxon>
        <taxon>Burkholderia</taxon>
        <taxon>Burkholderia cepacia complex</taxon>
    </lineage>
</organism>
<evidence type="ECO:0000256" key="1">
    <source>
        <dbReference type="SAM" id="Phobius"/>
    </source>
</evidence>
<feature type="transmembrane region" description="Helical" evidence="1">
    <location>
        <begin position="31"/>
        <end position="52"/>
    </location>
</feature>
<dbReference type="Proteomes" id="UP000065521">
    <property type="component" value="Unassembled WGS sequence"/>
</dbReference>
<name>A0A102LQP8_9BURK</name>
<keyword evidence="1" id="KW-1133">Transmembrane helix</keyword>
<sequence>MTINLTIVCIAWILAAVSVCRMNLRTAAGRRASFIGPFFLCVAFVLALYAYMDASDEADAARTERFGLEIRGGA</sequence>
<keyword evidence="1" id="KW-0812">Transmembrane</keyword>
<evidence type="ECO:0000313" key="2">
    <source>
        <dbReference type="EMBL" id="KUZ80948.1"/>
    </source>
</evidence>
<protein>
    <submittedName>
        <fullName evidence="2">Uncharacterized protein</fullName>
    </submittedName>
</protein>